<dbReference type="EMBL" id="AP017972">
    <property type="protein sequence ID" value="BAW98261.1"/>
    <property type="molecule type" value="Genomic_DNA"/>
</dbReference>
<organism evidence="1 2">
    <name type="scientific">Vibrio phage pTD1</name>
    <dbReference type="NCBI Taxonomy" id="1938577"/>
    <lineage>
        <taxon>Viruses</taxon>
        <taxon>Duplodnaviria</taxon>
        <taxon>Heunggongvirae</taxon>
        <taxon>Uroviricota</taxon>
        <taxon>Caudoviricetes</taxon>
        <taxon>Chimalliviridae</taxon>
        <taxon>Gorgonvirinae</taxon>
        <taxon>Tidunavirus</taxon>
        <taxon>Tidunavirus pTD1</taxon>
    </lineage>
</organism>
<dbReference type="Proteomes" id="UP000221243">
    <property type="component" value="Segment"/>
</dbReference>
<dbReference type="Gene3D" id="3.30.420.10">
    <property type="entry name" value="Ribonuclease H-like superfamily/Ribonuclease H"/>
    <property type="match status" value="1"/>
</dbReference>
<dbReference type="RefSeq" id="YP_009599339.1">
    <property type="nucleotide sequence ID" value="NC_041916.1"/>
</dbReference>
<name>A0A1Q2U2S9_9CAUD</name>
<dbReference type="KEGG" id="vg:40075068"/>
<dbReference type="InterPro" id="IPR036397">
    <property type="entry name" value="RNaseH_sf"/>
</dbReference>
<dbReference type="OrthoDB" id="12161at10239"/>
<dbReference type="GO" id="GO:0003676">
    <property type="term" value="F:nucleic acid binding"/>
    <property type="evidence" value="ECO:0007669"/>
    <property type="project" value="InterPro"/>
</dbReference>
<evidence type="ECO:0000313" key="2">
    <source>
        <dbReference type="Proteomes" id="UP000221243"/>
    </source>
</evidence>
<keyword evidence="2" id="KW-1185">Reference proteome</keyword>
<evidence type="ECO:0000313" key="1">
    <source>
        <dbReference type="EMBL" id="BAW98261.1"/>
    </source>
</evidence>
<proteinExistence type="predicted"/>
<protein>
    <submittedName>
        <fullName evidence="1">Phage protein</fullName>
    </submittedName>
</protein>
<accession>A0A1Q2U2S9</accession>
<dbReference type="GeneID" id="40075068"/>
<reference evidence="1 2" key="1">
    <citation type="submission" date="2017-01" db="EMBL/GenBank/DDBJ databases">
        <title>Complete Genome Sequence of Vibrio Parahaemolyticus Bacteriophage pTD1.</title>
        <authorList>
            <person name="Midorikawa Y."/>
            <person name="Sano M."/>
        </authorList>
    </citation>
    <scope>NUCLEOTIDE SEQUENCE [LARGE SCALE GENOMIC DNA]</scope>
    <source>
        <strain evidence="1">PTD1</strain>
    </source>
</reference>
<sequence>MGVSIIDINLAETEKFKLQWVETIHGEKLEHYGSVNYDDDGAVQSRIHGLSKSYRQLLEFFKPTIAVCEDNFLGASPDTFKRLIEAVSLLRMETESYGEGLYMVNVPPRAAKETVGANFKGTQKEDVTKGIKKYKAIDLNGHDLDVLDEHSIDAIAINLNVCERIAIDRGKFYGNVQ</sequence>